<sequence>MSYWSDDDEDWGSPTLQQTTTKTTSKSCHRHDENFNEYQPSNSVKSGVPETISFGRGRRSDDSRKSRSYRNGRSFQENSQQYFNKTGSGEKLEMTVHPNDCGRIIGRGGSKIKEIQEKSATSIKVCKDRGDFSSVPVIINGAPEARELAKKLIEDIINSTDDRRIGSTRQNVVKENGPETNDGLTPDGFIDWDAINELSEQQTKARWANLPDVLKKFYIEDDIISDMTKSEVNQWRENNFQVSVSDLSEENRAPLNPVMTFEQAFQHYPDILTEIYKQGFKKPSPIQSQMWPIALSGYDVIGIAQTGTGKTLGFLLPAFIHIDVQKVPREKREGPSAVVLTPTRELALQIEQEIKKYSYHGIRCVCVYGGGDRRKQINQVMSGVEIIVATPGRFNDLLACEVISLKSVTFLVLDEADRMLDLGFEPQIMKILIDIRPDRQTLMTSATWPAGVRRLARSYLTNPFQVNVGSLDLAATHTVQQIIEIIDEEKKRHRLLEFINDMEANDKVLVFVGRKLTCDDVASDLCLRDIACQSIHGGREQYDREQALEDFKTGEVRILIATDVASRGLDVKDISHVFNMDFPRNTEEYVHRVGRTGRAGRTGVSLSLFTRNDWASAKPLIDILEEAQQDVPIELHEMAERYGKMKQRRGAERGNGGFRGNRQDFCGGRSRGGGRRGRW</sequence>
<dbReference type="EMBL" id="CAWYQH010000174">
    <property type="protein sequence ID" value="CAK8698602.1"/>
    <property type="molecule type" value="Genomic_DNA"/>
</dbReference>
<keyword evidence="4 8" id="KW-0347">Helicase</keyword>
<dbReference type="InterPro" id="IPR004087">
    <property type="entry name" value="KH_dom"/>
</dbReference>
<dbReference type="Proteomes" id="UP001642483">
    <property type="component" value="Unassembled WGS sequence"/>
</dbReference>
<evidence type="ECO:0000256" key="7">
    <source>
        <dbReference type="PROSITE-ProRule" id="PRU00552"/>
    </source>
</evidence>
<dbReference type="Gene3D" id="3.30.1370.10">
    <property type="entry name" value="K Homology domain, type 1"/>
    <property type="match status" value="1"/>
</dbReference>
<dbReference type="EC" id="3.6.4.13" evidence="1"/>
<feature type="compositionally biased region" description="Low complexity" evidence="9">
    <location>
        <begin position="17"/>
        <end position="26"/>
    </location>
</feature>
<evidence type="ECO:0000313" key="13">
    <source>
        <dbReference type="EMBL" id="CAK8698602.1"/>
    </source>
</evidence>
<dbReference type="Pfam" id="PF00270">
    <property type="entry name" value="DEAD"/>
    <property type="match status" value="1"/>
</dbReference>
<keyword evidence="14" id="KW-1185">Reference proteome</keyword>
<evidence type="ECO:0000256" key="8">
    <source>
        <dbReference type="RuleBase" id="RU000492"/>
    </source>
</evidence>
<feature type="domain" description="DEAD-box RNA helicase Q" evidence="12">
    <location>
        <begin position="260"/>
        <end position="288"/>
    </location>
</feature>
<dbReference type="SMART" id="SM00322">
    <property type="entry name" value="KH"/>
    <property type="match status" value="1"/>
</dbReference>
<protein>
    <recommendedName>
        <fullName evidence="1">RNA helicase</fullName>
        <ecNumber evidence="1">3.6.4.13</ecNumber>
    </recommendedName>
</protein>
<dbReference type="InterPro" id="IPR036612">
    <property type="entry name" value="KH_dom_type_1_sf"/>
</dbReference>
<evidence type="ECO:0000256" key="1">
    <source>
        <dbReference type="ARBA" id="ARBA00012552"/>
    </source>
</evidence>
<comment type="caution">
    <text evidence="13">The sequence shown here is derived from an EMBL/GenBank/DDBJ whole genome shotgun (WGS) entry which is preliminary data.</text>
</comment>
<dbReference type="SMART" id="SM00487">
    <property type="entry name" value="DEXDc"/>
    <property type="match status" value="1"/>
</dbReference>
<feature type="compositionally biased region" description="Acidic residues" evidence="9">
    <location>
        <begin position="1"/>
        <end position="11"/>
    </location>
</feature>
<dbReference type="Pfam" id="PF00013">
    <property type="entry name" value="KH_1"/>
    <property type="match status" value="1"/>
</dbReference>
<dbReference type="SUPFAM" id="SSF52540">
    <property type="entry name" value="P-loop containing nucleoside triphosphate hydrolases"/>
    <property type="match status" value="1"/>
</dbReference>
<feature type="compositionally biased region" description="Polar residues" evidence="9">
    <location>
        <begin position="69"/>
        <end position="81"/>
    </location>
</feature>
<dbReference type="CDD" id="cd00105">
    <property type="entry name" value="KH-I"/>
    <property type="match status" value="1"/>
</dbReference>
<dbReference type="Pfam" id="PF00271">
    <property type="entry name" value="Helicase_C"/>
    <property type="match status" value="1"/>
</dbReference>
<evidence type="ECO:0000256" key="3">
    <source>
        <dbReference type="ARBA" id="ARBA00022801"/>
    </source>
</evidence>
<feature type="region of interest" description="Disordered" evidence="9">
    <location>
        <begin position="1"/>
        <end position="81"/>
    </location>
</feature>
<feature type="domain" description="Helicase C-terminal" evidence="11">
    <location>
        <begin position="478"/>
        <end position="639"/>
    </location>
</feature>
<dbReference type="InterPro" id="IPR014001">
    <property type="entry name" value="Helicase_ATP-bd"/>
</dbReference>
<evidence type="ECO:0000256" key="2">
    <source>
        <dbReference type="ARBA" id="ARBA00022741"/>
    </source>
</evidence>
<gene>
    <name evidence="13" type="ORF">CVLEPA_LOCUS32032</name>
</gene>
<feature type="region of interest" description="Disordered" evidence="9">
    <location>
        <begin position="646"/>
        <end position="679"/>
    </location>
</feature>
<evidence type="ECO:0000256" key="5">
    <source>
        <dbReference type="ARBA" id="ARBA00022840"/>
    </source>
</evidence>
<dbReference type="PROSITE" id="PS00039">
    <property type="entry name" value="DEAD_ATP_HELICASE"/>
    <property type="match status" value="1"/>
</dbReference>
<keyword evidence="3 8" id="KW-0378">Hydrolase</keyword>
<proteinExistence type="inferred from homology"/>
<dbReference type="SMART" id="SM00490">
    <property type="entry name" value="HELICc"/>
    <property type="match status" value="1"/>
</dbReference>
<dbReference type="InterPro" id="IPR001650">
    <property type="entry name" value="Helicase_C-like"/>
</dbReference>
<evidence type="ECO:0000259" key="12">
    <source>
        <dbReference type="PROSITE" id="PS51195"/>
    </source>
</evidence>
<dbReference type="Gene3D" id="3.40.50.300">
    <property type="entry name" value="P-loop containing nucleotide triphosphate hydrolases"/>
    <property type="match status" value="2"/>
</dbReference>
<evidence type="ECO:0000256" key="4">
    <source>
        <dbReference type="ARBA" id="ARBA00022806"/>
    </source>
</evidence>
<name>A0ABP0H3M8_CLALP</name>
<evidence type="ECO:0000313" key="14">
    <source>
        <dbReference type="Proteomes" id="UP001642483"/>
    </source>
</evidence>
<reference evidence="13 14" key="1">
    <citation type="submission" date="2024-02" db="EMBL/GenBank/DDBJ databases">
        <authorList>
            <person name="Daric V."/>
            <person name="Darras S."/>
        </authorList>
    </citation>
    <scope>NUCLEOTIDE SEQUENCE [LARGE SCALE GENOMIC DNA]</scope>
</reference>
<feature type="domain" description="Helicase ATP-binding" evidence="10">
    <location>
        <begin position="291"/>
        <end position="466"/>
    </location>
</feature>
<evidence type="ECO:0000259" key="11">
    <source>
        <dbReference type="PROSITE" id="PS51194"/>
    </source>
</evidence>
<evidence type="ECO:0000256" key="9">
    <source>
        <dbReference type="SAM" id="MobiDB-lite"/>
    </source>
</evidence>
<keyword evidence="2 8" id="KW-0547">Nucleotide-binding</keyword>
<organism evidence="13 14">
    <name type="scientific">Clavelina lepadiformis</name>
    <name type="common">Light-bulb sea squirt</name>
    <name type="synonym">Ascidia lepadiformis</name>
    <dbReference type="NCBI Taxonomy" id="159417"/>
    <lineage>
        <taxon>Eukaryota</taxon>
        <taxon>Metazoa</taxon>
        <taxon>Chordata</taxon>
        <taxon>Tunicata</taxon>
        <taxon>Ascidiacea</taxon>
        <taxon>Aplousobranchia</taxon>
        <taxon>Clavelinidae</taxon>
        <taxon>Clavelina</taxon>
    </lineage>
</organism>
<dbReference type="InterPro" id="IPR027417">
    <property type="entry name" value="P-loop_NTPase"/>
</dbReference>
<dbReference type="InterPro" id="IPR000629">
    <property type="entry name" value="RNA-helicase_DEAD-box_CS"/>
</dbReference>
<keyword evidence="5 8" id="KW-0067">ATP-binding</keyword>
<dbReference type="SUPFAM" id="SSF54791">
    <property type="entry name" value="Eukaryotic type KH-domain (KH-domain type I)"/>
    <property type="match status" value="1"/>
</dbReference>
<dbReference type="PROSITE" id="PS50084">
    <property type="entry name" value="KH_TYPE_1"/>
    <property type="match status" value="1"/>
</dbReference>
<dbReference type="InterPro" id="IPR014014">
    <property type="entry name" value="RNA_helicase_DEAD_Q_motif"/>
</dbReference>
<dbReference type="CDD" id="cd18787">
    <property type="entry name" value="SF2_C_DEAD"/>
    <property type="match status" value="1"/>
</dbReference>
<comment type="similarity">
    <text evidence="8">Belongs to the DEAD box helicase family.</text>
</comment>
<dbReference type="PROSITE" id="PS51194">
    <property type="entry name" value="HELICASE_CTER"/>
    <property type="match status" value="1"/>
</dbReference>
<evidence type="ECO:0000256" key="6">
    <source>
        <dbReference type="PROSITE-ProRule" id="PRU00117"/>
    </source>
</evidence>
<keyword evidence="6" id="KW-0694">RNA-binding</keyword>
<feature type="short sequence motif" description="Q motif" evidence="7">
    <location>
        <begin position="260"/>
        <end position="288"/>
    </location>
</feature>
<evidence type="ECO:0000259" key="10">
    <source>
        <dbReference type="PROSITE" id="PS51192"/>
    </source>
</evidence>
<accession>A0ABP0H3M8</accession>
<feature type="compositionally biased region" description="Polar residues" evidence="9">
    <location>
        <begin position="36"/>
        <end position="45"/>
    </location>
</feature>
<dbReference type="PROSITE" id="PS51195">
    <property type="entry name" value="Q_MOTIF"/>
    <property type="match status" value="1"/>
</dbReference>
<dbReference type="PROSITE" id="PS51192">
    <property type="entry name" value="HELICASE_ATP_BIND_1"/>
    <property type="match status" value="1"/>
</dbReference>
<dbReference type="PANTHER" id="PTHR47958">
    <property type="entry name" value="ATP-DEPENDENT RNA HELICASE DBP3"/>
    <property type="match status" value="1"/>
</dbReference>
<dbReference type="InterPro" id="IPR004088">
    <property type="entry name" value="KH_dom_type_1"/>
</dbReference>
<dbReference type="InterPro" id="IPR011545">
    <property type="entry name" value="DEAD/DEAH_box_helicase_dom"/>
</dbReference>